<dbReference type="EMBL" id="KP329564">
    <property type="protein sequence ID" value="ALE30414.1"/>
    <property type="molecule type" value="Genomic_DNA"/>
</dbReference>
<dbReference type="KEGG" id="vg:26100690"/>
<evidence type="ECO:0000313" key="1">
    <source>
        <dbReference type="EMBL" id="ALE30414.1"/>
    </source>
</evidence>
<organism evidence="1 2">
    <name type="scientific">Simian adenovirus 16</name>
    <dbReference type="NCBI Taxonomy" id="1715778"/>
    <lineage>
        <taxon>Viruses</taxon>
        <taxon>Varidnaviria</taxon>
        <taxon>Bamfordvirae</taxon>
        <taxon>Preplasmiviricota</taxon>
        <taxon>Polisuviricotina</taxon>
        <taxon>Pharingeaviricetes</taxon>
        <taxon>Rowavirales</taxon>
        <taxon>Adenoviridae</taxon>
        <taxon>Mastadenovirus</taxon>
        <taxon>Mastadenovirus alienum</taxon>
        <taxon>Simian mastadenovirus E</taxon>
    </lineage>
</organism>
<reference evidence="1 2" key="1">
    <citation type="journal article" date="2015" name="Arch. Virol.">
        <title>Taxonomy proposal for Old World monkey adenoviruses: characterisation of several non-human, non-ape primate adenovirus lineages.</title>
        <authorList>
            <person name="Panto L."/>
            <person name="Podgorski I.I."/>
            <person name="Janoska M."/>
            <person name="Marko O."/>
            <person name="Harrach B."/>
        </authorList>
    </citation>
    <scope>NUCLEOTIDE SEQUENCE [LARGE SCALE GENOMIC DNA]</scope>
    <source>
        <strain evidence="1">C-8</strain>
    </source>
</reference>
<dbReference type="OrthoDB" id="21762at10239"/>
<proteinExistence type="predicted"/>
<sequence>MQRERRFRYRLAPYGSHRLPPPCENPCTAAVMDVEPLATECDSLHMHNPPGARPPSLLLEGDFELKDCSEGVVSITDQRFATIETLTVLTPKYLFLEPGQVQVYDVSQAERTVYKVRWEGGGSLTVRVF</sequence>
<dbReference type="Proteomes" id="UP000161385">
    <property type="component" value="Segment"/>
</dbReference>
<keyword evidence="2" id="KW-1185">Reference proteome</keyword>
<evidence type="ECO:0000313" key="2">
    <source>
        <dbReference type="Proteomes" id="UP000161385"/>
    </source>
</evidence>
<accession>A0A0M4MTZ2</accession>
<name>A0A0M4MTZ2_9ADEN</name>
<dbReference type="RefSeq" id="YP_009174170.1">
    <property type="nucleotide sequence ID" value="NC_028105.1"/>
</dbReference>
<dbReference type="GeneID" id="26100690"/>
<protein>
    <submittedName>
        <fullName evidence="1">ORF6/7</fullName>
    </submittedName>
</protein>